<dbReference type="RefSeq" id="WP_198882166.1">
    <property type="nucleotide sequence ID" value="NZ_JAEKJA010000007.1"/>
</dbReference>
<dbReference type="CDD" id="cd00082">
    <property type="entry name" value="HisKA"/>
    <property type="match status" value="1"/>
</dbReference>
<dbReference type="SMART" id="SM00091">
    <property type="entry name" value="PAS"/>
    <property type="match status" value="6"/>
</dbReference>
<dbReference type="PRINTS" id="PR00344">
    <property type="entry name" value="BCTRLSENSOR"/>
</dbReference>
<dbReference type="InterPro" id="IPR003661">
    <property type="entry name" value="HisK_dim/P_dom"/>
</dbReference>
<dbReference type="GO" id="GO:0000155">
    <property type="term" value="F:phosphorelay sensor kinase activity"/>
    <property type="evidence" value="ECO:0007669"/>
    <property type="project" value="InterPro"/>
</dbReference>
<dbReference type="InterPro" id="IPR001789">
    <property type="entry name" value="Sig_transdc_resp-reg_receiver"/>
</dbReference>
<keyword evidence="6" id="KW-0418">Kinase</keyword>
<keyword evidence="4" id="KW-0808">Transferase</keyword>
<feature type="domain" description="PAC" evidence="14">
    <location>
        <begin position="427"/>
        <end position="480"/>
    </location>
</feature>
<dbReference type="SMART" id="SM00388">
    <property type="entry name" value="HisKA"/>
    <property type="match status" value="1"/>
</dbReference>
<dbReference type="PANTHER" id="PTHR43065">
    <property type="entry name" value="SENSOR HISTIDINE KINASE"/>
    <property type="match status" value="1"/>
</dbReference>
<evidence type="ECO:0000313" key="15">
    <source>
        <dbReference type="EMBL" id="MBJ3776298.1"/>
    </source>
</evidence>
<comment type="catalytic activity">
    <reaction evidence="1">
        <text>ATP + protein L-histidine = ADP + protein N-phospho-L-histidine.</text>
        <dbReference type="EC" id="2.7.13.3"/>
    </reaction>
</comment>
<evidence type="ECO:0000256" key="5">
    <source>
        <dbReference type="ARBA" id="ARBA00022741"/>
    </source>
</evidence>
<organism evidence="15 16">
    <name type="scientific">Acuticoccus mangrovi</name>
    <dbReference type="NCBI Taxonomy" id="2796142"/>
    <lineage>
        <taxon>Bacteria</taxon>
        <taxon>Pseudomonadati</taxon>
        <taxon>Pseudomonadota</taxon>
        <taxon>Alphaproteobacteria</taxon>
        <taxon>Hyphomicrobiales</taxon>
        <taxon>Amorphaceae</taxon>
        <taxon>Acuticoccus</taxon>
    </lineage>
</organism>
<dbReference type="GO" id="GO:0006355">
    <property type="term" value="P:regulation of DNA-templated transcription"/>
    <property type="evidence" value="ECO:0007669"/>
    <property type="project" value="InterPro"/>
</dbReference>
<evidence type="ECO:0000259" key="13">
    <source>
        <dbReference type="PROSITE" id="PS50112"/>
    </source>
</evidence>
<feature type="modified residue" description="4-aspartylphosphate" evidence="9">
    <location>
        <position position="1153"/>
    </location>
</feature>
<dbReference type="InterPro" id="IPR005467">
    <property type="entry name" value="His_kinase_dom"/>
</dbReference>
<dbReference type="SMART" id="SM00086">
    <property type="entry name" value="PAC"/>
    <property type="match status" value="4"/>
</dbReference>
<evidence type="ECO:0000256" key="9">
    <source>
        <dbReference type="PROSITE-ProRule" id="PRU00169"/>
    </source>
</evidence>
<dbReference type="Gene3D" id="1.10.287.130">
    <property type="match status" value="1"/>
</dbReference>
<dbReference type="InterPro" id="IPR000700">
    <property type="entry name" value="PAS-assoc_C"/>
</dbReference>
<evidence type="ECO:0000256" key="7">
    <source>
        <dbReference type="ARBA" id="ARBA00022840"/>
    </source>
</evidence>
<dbReference type="EC" id="2.7.13.3" evidence="2"/>
<evidence type="ECO:0000256" key="8">
    <source>
        <dbReference type="ARBA" id="ARBA00023012"/>
    </source>
</evidence>
<dbReference type="Pfam" id="PF08447">
    <property type="entry name" value="PAS_3"/>
    <property type="match status" value="1"/>
</dbReference>
<keyword evidence="7" id="KW-0067">ATP-binding</keyword>
<dbReference type="InterPro" id="IPR001610">
    <property type="entry name" value="PAC"/>
</dbReference>
<feature type="region of interest" description="Disordered" evidence="10">
    <location>
        <begin position="1"/>
        <end position="20"/>
    </location>
</feature>
<evidence type="ECO:0000256" key="1">
    <source>
        <dbReference type="ARBA" id="ARBA00000085"/>
    </source>
</evidence>
<name>A0A934IH05_9HYPH</name>
<keyword evidence="3 9" id="KW-0597">Phosphoprotein</keyword>
<dbReference type="Gene3D" id="3.30.565.10">
    <property type="entry name" value="Histidine kinase-like ATPase, C-terminal domain"/>
    <property type="match status" value="1"/>
</dbReference>
<dbReference type="InterPro" id="IPR011006">
    <property type="entry name" value="CheY-like_superfamily"/>
</dbReference>
<evidence type="ECO:0000256" key="2">
    <source>
        <dbReference type="ARBA" id="ARBA00012438"/>
    </source>
</evidence>
<feature type="domain" description="PAS" evidence="13">
    <location>
        <begin position="208"/>
        <end position="262"/>
    </location>
</feature>
<dbReference type="InterPro" id="IPR036097">
    <property type="entry name" value="HisK_dim/P_sf"/>
</dbReference>
<dbReference type="PANTHER" id="PTHR43065:SF49">
    <property type="entry name" value="HISTIDINE KINASE"/>
    <property type="match status" value="1"/>
</dbReference>
<proteinExistence type="predicted"/>
<feature type="domain" description="PAC" evidence="14">
    <location>
        <begin position="290"/>
        <end position="346"/>
    </location>
</feature>
<keyword evidence="16" id="KW-1185">Reference proteome</keyword>
<dbReference type="PROSITE" id="PS50110">
    <property type="entry name" value="RESPONSE_REGULATORY"/>
    <property type="match status" value="1"/>
</dbReference>
<dbReference type="GO" id="GO:0005524">
    <property type="term" value="F:ATP binding"/>
    <property type="evidence" value="ECO:0007669"/>
    <property type="project" value="UniProtKB-KW"/>
</dbReference>
<protein>
    <recommendedName>
        <fullName evidence="2">histidine kinase</fullName>
        <ecNumber evidence="2">2.7.13.3</ecNumber>
    </recommendedName>
</protein>
<dbReference type="Gene3D" id="3.30.450.20">
    <property type="entry name" value="PAS domain"/>
    <property type="match status" value="6"/>
</dbReference>
<feature type="domain" description="PAC" evidence="14">
    <location>
        <begin position="671"/>
        <end position="725"/>
    </location>
</feature>
<dbReference type="Pfam" id="PF08448">
    <property type="entry name" value="PAS_4"/>
    <property type="match status" value="2"/>
</dbReference>
<evidence type="ECO:0000256" key="10">
    <source>
        <dbReference type="SAM" id="MobiDB-lite"/>
    </source>
</evidence>
<feature type="domain" description="PAC" evidence="14">
    <location>
        <begin position="141"/>
        <end position="193"/>
    </location>
</feature>
<dbReference type="Pfam" id="PF00512">
    <property type="entry name" value="HisKA"/>
    <property type="match status" value="1"/>
</dbReference>
<dbReference type="SUPFAM" id="SSF52172">
    <property type="entry name" value="CheY-like"/>
    <property type="match status" value="1"/>
</dbReference>
<dbReference type="Pfam" id="PF13426">
    <property type="entry name" value="PAS_9"/>
    <property type="match status" value="1"/>
</dbReference>
<dbReference type="SUPFAM" id="SSF55874">
    <property type="entry name" value="ATPase domain of HSP90 chaperone/DNA topoisomerase II/histidine kinase"/>
    <property type="match status" value="1"/>
</dbReference>
<dbReference type="Pfam" id="PF02518">
    <property type="entry name" value="HATPase_c"/>
    <property type="match status" value="1"/>
</dbReference>
<feature type="domain" description="Response regulatory" evidence="12">
    <location>
        <begin position="1103"/>
        <end position="1219"/>
    </location>
</feature>
<comment type="caution">
    <text evidence="15">The sequence shown here is derived from an EMBL/GenBank/DDBJ whole genome shotgun (WGS) entry which is preliminary data.</text>
</comment>
<evidence type="ECO:0000256" key="4">
    <source>
        <dbReference type="ARBA" id="ARBA00022679"/>
    </source>
</evidence>
<dbReference type="Pfam" id="PF00989">
    <property type="entry name" value="PAS"/>
    <property type="match status" value="2"/>
</dbReference>
<dbReference type="CDD" id="cd18161">
    <property type="entry name" value="REC_hyHK_blue-like"/>
    <property type="match status" value="1"/>
</dbReference>
<feature type="domain" description="Histidine kinase" evidence="11">
    <location>
        <begin position="858"/>
        <end position="1082"/>
    </location>
</feature>
<evidence type="ECO:0000259" key="12">
    <source>
        <dbReference type="PROSITE" id="PS50110"/>
    </source>
</evidence>
<dbReference type="InterPro" id="IPR013767">
    <property type="entry name" value="PAS_fold"/>
</dbReference>
<dbReference type="PROSITE" id="PS50113">
    <property type="entry name" value="PAC"/>
    <property type="match status" value="5"/>
</dbReference>
<dbReference type="SUPFAM" id="SSF55785">
    <property type="entry name" value="PYP-like sensor domain (PAS domain)"/>
    <property type="match status" value="6"/>
</dbReference>
<evidence type="ECO:0000259" key="14">
    <source>
        <dbReference type="PROSITE" id="PS50113"/>
    </source>
</evidence>
<feature type="domain" description="PAS" evidence="13">
    <location>
        <begin position="477"/>
        <end position="555"/>
    </location>
</feature>
<feature type="domain" description="PAS" evidence="13">
    <location>
        <begin position="728"/>
        <end position="791"/>
    </location>
</feature>
<dbReference type="SMART" id="SM00448">
    <property type="entry name" value="REC"/>
    <property type="match status" value="1"/>
</dbReference>
<evidence type="ECO:0000256" key="6">
    <source>
        <dbReference type="ARBA" id="ARBA00022777"/>
    </source>
</evidence>
<dbReference type="InterPro" id="IPR004358">
    <property type="entry name" value="Sig_transdc_His_kin-like_C"/>
</dbReference>
<dbReference type="AlphaFoldDB" id="A0A934IH05"/>
<dbReference type="InterPro" id="IPR000014">
    <property type="entry name" value="PAS"/>
</dbReference>
<dbReference type="Pfam" id="PF00072">
    <property type="entry name" value="Response_reg"/>
    <property type="match status" value="1"/>
</dbReference>
<feature type="domain" description="PAC" evidence="14">
    <location>
        <begin position="793"/>
        <end position="845"/>
    </location>
</feature>
<dbReference type="Proteomes" id="UP000609531">
    <property type="component" value="Unassembled WGS sequence"/>
</dbReference>
<dbReference type="Gene3D" id="3.40.50.2300">
    <property type="match status" value="1"/>
</dbReference>
<dbReference type="InterPro" id="IPR035965">
    <property type="entry name" value="PAS-like_dom_sf"/>
</dbReference>
<keyword evidence="8" id="KW-0902">Two-component regulatory system</keyword>
<dbReference type="InterPro" id="IPR013656">
    <property type="entry name" value="PAS_4"/>
</dbReference>
<dbReference type="InterPro" id="IPR003594">
    <property type="entry name" value="HATPase_dom"/>
</dbReference>
<reference evidence="15" key="1">
    <citation type="submission" date="2020-12" db="EMBL/GenBank/DDBJ databases">
        <title>Bacterial taxonomy.</title>
        <authorList>
            <person name="Pan X."/>
        </authorList>
    </citation>
    <scope>NUCLEOTIDE SEQUENCE</scope>
    <source>
        <strain evidence="15">B2012</strain>
    </source>
</reference>
<dbReference type="SUPFAM" id="SSF47384">
    <property type="entry name" value="Homodimeric domain of signal transducing histidine kinase"/>
    <property type="match status" value="1"/>
</dbReference>
<dbReference type="NCBIfam" id="TIGR00229">
    <property type="entry name" value="sensory_box"/>
    <property type="match status" value="4"/>
</dbReference>
<evidence type="ECO:0000313" key="16">
    <source>
        <dbReference type="Proteomes" id="UP000609531"/>
    </source>
</evidence>
<gene>
    <name evidence="15" type="ORF">JCR33_11395</name>
</gene>
<evidence type="ECO:0000256" key="3">
    <source>
        <dbReference type="ARBA" id="ARBA00022553"/>
    </source>
</evidence>
<dbReference type="EMBL" id="JAEKJA010000007">
    <property type="protein sequence ID" value="MBJ3776298.1"/>
    <property type="molecule type" value="Genomic_DNA"/>
</dbReference>
<dbReference type="SMART" id="SM00387">
    <property type="entry name" value="HATPase_c"/>
    <property type="match status" value="1"/>
</dbReference>
<dbReference type="CDD" id="cd00130">
    <property type="entry name" value="PAS"/>
    <property type="match status" value="5"/>
</dbReference>
<dbReference type="PROSITE" id="PS50112">
    <property type="entry name" value="PAS"/>
    <property type="match status" value="3"/>
</dbReference>
<dbReference type="InterPro" id="IPR013655">
    <property type="entry name" value="PAS_fold_3"/>
</dbReference>
<keyword evidence="5" id="KW-0547">Nucleotide-binding</keyword>
<dbReference type="InterPro" id="IPR036890">
    <property type="entry name" value="HATPase_C_sf"/>
</dbReference>
<evidence type="ECO:0000259" key="11">
    <source>
        <dbReference type="PROSITE" id="PS50109"/>
    </source>
</evidence>
<feature type="compositionally biased region" description="Basic and acidic residues" evidence="10">
    <location>
        <begin position="11"/>
        <end position="20"/>
    </location>
</feature>
<dbReference type="PROSITE" id="PS50109">
    <property type="entry name" value="HIS_KIN"/>
    <property type="match status" value="1"/>
</dbReference>
<accession>A0A934IH05</accession>
<sequence length="1225" mass="135171">MTQRQGNPSEQDERAAKGDGETLNELIAQLEALTTRIEAMGGGGVDAIVGQSGSIYLGHAARSHFVQQANLLRPIFRSAATGMVLLDPQKAIVSANPAFCEMLRAPEDKVAGLAFLDLIMEAPGSEADPFAELNATRTTSRIFEALLRGLNGRFIATRISASADRDGDGEVLGYVAIVENITPQKLAEAERSRIAQLERAARQEAAIKGIQFNTLFEALPGLYFVCTSDLVVVGASDAFVEAIGVERGDFVGRELFDALPPEPFGYSPATAALLRTSLEKVRATGRPDPMPLQQRVIPGAAGEDGDTRYWEPLNSPVFGIGGKVEFIIHRADDITDTRRREEALERSVRAVSQSEERFRQLANALPQKVWVADAGGGLQFASHRLVNFIGEPNVLEHEQLFDGVVHPEEAEGFALLWSESLATGIPFATDFRMRRGSDGMYRWQHATAVPIRNEAGGVVEWYGTLNDVHDLKIAEANARRLAQQLDGTLRSITDGVITWDRAWRYTFVNAEAERLVRRNQDELLGHCLWDEFPELIGTELDYNFRRAVDEMASRRFTYASPVMRKWVTVSIFPFADGVTVIFRDVERERVREQRLRLLEAAVSQLNDIVLITEAYPLDPPGPRIVFLNEAFQANTGYTMAEAIGSTPRLLQGPGTNRAETRRIREALVRREPVRAELLNYKKGGDPFWLELDILPLFDTSGDVTHFVSVMRDVTSRKRQQSLMTWQAEMLDKSADAIIVRDTANVVTYWNRTAERVYGFSAEEAIGRHISDLIDHNPVALRAAMRETIETGHWVGRMDKYRKDGSVLTVQANWSLIPASDERDAAILTINTDISEKVRLEQQIAQSARLDSLGKLTGGIAHDLNNLLTIMVGSTDLLLKKAVDRPDLMTLLTMSRSAAERGSDLVQRLLSFARRQPLDPRPTDVNTLITNFEPLLRRAIGENIEVEIVMPGEVWLAEVDPGQLENAILNLCINARDAMQPDGGHLTIETSNVVLDEDYVNRTVEVEAGDYVLVSVTDTGHGMDAATLDRVFEPFFTTKSAGSSSGLGLSMVYGFVKQSGGHIAVYSEEGQGTSVRLFLPRSVSTSDPIDEPTRRGEIVGGDEVVLLVEDDDMVRDHATDLLKGLGYTVIAAESGPSAMIMLRDHPEVELLFTDVVMPGGMNGKQLAEAAREMRPDLPVLYTSGYTDHTIIAHGRLEPGVVLLSKPYRLADLASKLRQALEDGGTP</sequence>